<sequence length="425" mass="45202">MGRPALIERNHRQMTVPTSAATSEIDGAAAAERLGISAHSDGAFTPVQTRSERFASADVLAFEAVNGREIAWKLTPVARLGDLIDGALDGSPASLEHAVVDGVNVSWVGRDDERIGMAGLPEDRAAANAWSSFEKALVVRVTGEDEKVATFIRSGLGSAPRAAHTIIEAAPYARAVVVLQNKGEASLAENVEILVGEGAQLTVVTVQEWADGARHLANHIIRVGRDAKLKHIVVSLGGSIVRVNPSAHLVERGAEGELFGLYFADGGQHLEQQVYVDHDAPDTRSRVTYKGALQGEGARTVWVGDVLIRNSATGTDSYEQNRNLVLSDGTRADSIPNLEIETGDIAGAGHASATGRFDDEQLFYLQSRGIREDEARRLVVRGFLSEIVQQIKVAELEDRLQLAIEAELAGSAGQTGSSRGAAVTA</sequence>
<dbReference type="GO" id="GO:0016226">
    <property type="term" value="P:iron-sulfur cluster assembly"/>
    <property type="evidence" value="ECO:0007669"/>
    <property type="project" value="InterPro"/>
</dbReference>
<dbReference type="Proteomes" id="UP000077071">
    <property type="component" value="Chromosome"/>
</dbReference>
<dbReference type="AlphaFoldDB" id="A0A160KRV9"/>
<evidence type="ECO:0000256" key="1">
    <source>
        <dbReference type="ARBA" id="ARBA00043967"/>
    </source>
</evidence>
<dbReference type="InterPro" id="IPR037284">
    <property type="entry name" value="SUF_FeS_clus_asmbl_SufBD_sf"/>
</dbReference>
<comment type="similarity">
    <text evidence="1">Belongs to the iron-sulfur cluster assembly SufBD family.</text>
</comment>
<reference evidence="3 4" key="1">
    <citation type="submission" date="2016-05" db="EMBL/GenBank/DDBJ databases">
        <title>Complete genome sequence of Rathayibacter tritici NCPPB 1953.</title>
        <authorList>
            <person name="Park J."/>
            <person name="Lee H.-H."/>
            <person name="Lee S.-W."/>
            <person name="Seo Y.-S."/>
        </authorList>
    </citation>
    <scope>NUCLEOTIDE SEQUENCE [LARGE SCALE GENOMIC DNA]</scope>
    <source>
        <strain evidence="3 4">NCPPB 1953</strain>
    </source>
</reference>
<feature type="domain" description="SUF system FeS cluster assembly SufBD core" evidence="2">
    <location>
        <begin position="162"/>
        <end position="383"/>
    </location>
</feature>
<dbReference type="PANTHER" id="PTHR43575:SF1">
    <property type="entry name" value="PROTEIN ABCI7, CHLOROPLASTIC"/>
    <property type="match status" value="1"/>
</dbReference>
<dbReference type="PATRIC" id="fig|33888.3.peg.1380"/>
<keyword evidence="4" id="KW-1185">Reference proteome</keyword>
<proteinExistence type="inferred from homology"/>
<dbReference type="STRING" id="33888.A6122_1256"/>
<evidence type="ECO:0000313" key="3">
    <source>
        <dbReference type="EMBL" id="AND16400.1"/>
    </source>
</evidence>
<accession>A0A160KRV9</accession>
<evidence type="ECO:0000313" key="4">
    <source>
        <dbReference type="Proteomes" id="UP000077071"/>
    </source>
</evidence>
<name>A0A160KRV9_9MICO</name>
<dbReference type="InterPro" id="IPR000825">
    <property type="entry name" value="SUF_FeS_clus_asmbl_SufBD_core"/>
</dbReference>
<dbReference type="SUPFAM" id="SSF101960">
    <property type="entry name" value="Stabilizer of iron transporter SufD"/>
    <property type="match status" value="1"/>
</dbReference>
<evidence type="ECO:0000259" key="2">
    <source>
        <dbReference type="Pfam" id="PF01458"/>
    </source>
</evidence>
<dbReference type="InterPro" id="IPR011542">
    <property type="entry name" value="SUF_FeS_clus_asmbl_SufD"/>
</dbReference>
<dbReference type="PANTHER" id="PTHR43575">
    <property type="entry name" value="PROTEIN ABCI7, CHLOROPLASTIC"/>
    <property type="match status" value="1"/>
</dbReference>
<dbReference type="InterPro" id="IPR055346">
    <property type="entry name" value="Fe-S_cluster_assembly_SufBD"/>
</dbReference>
<protein>
    <submittedName>
        <fullName evidence="3">Fe-S cluster assembly protein SufD</fullName>
    </submittedName>
</protein>
<dbReference type="KEGG" id="rtn:A6122_1256"/>
<organism evidence="3 4">
    <name type="scientific">Rathayibacter tritici</name>
    <dbReference type="NCBI Taxonomy" id="33888"/>
    <lineage>
        <taxon>Bacteria</taxon>
        <taxon>Bacillati</taxon>
        <taxon>Actinomycetota</taxon>
        <taxon>Actinomycetes</taxon>
        <taxon>Micrococcales</taxon>
        <taxon>Microbacteriaceae</taxon>
        <taxon>Rathayibacter</taxon>
    </lineage>
</organism>
<gene>
    <name evidence="3" type="ORF">A6122_1256</name>
</gene>
<dbReference type="Pfam" id="PF01458">
    <property type="entry name" value="SUFBD_core"/>
    <property type="match status" value="1"/>
</dbReference>
<dbReference type="EMBL" id="CP015515">
    <property type="protein sequence ID" value="AND16400.1"/>
    <property type="molecule type" value="Genomic_DNA"/>
</dbReference>
<dbReference type="NCBIfam" id="TIGR01981">
    <property type="entry name" value="sufD"/>
    <property type="match status" value="1"/>
</dbReference>